<feature type="DNA-binding region" description="H-T-H motif" evidence="2">
    <location>
        <begin position="56"/>
        <end position="75"/>
    </location>
</feature>
<dbReference type="OrthoDB" id="8478851at2"/>
<gene>
    <name evidence="4" type="ORF">CDV49_14030</name>
</gene>
<sequence>MTSTPPTGKPQKPKTGFLDEADVDVVRNEDLVRRRREQICDAALDLFLEKGFASTTIRDICARSGVNHASIYDYVANKNDALRRLLNQLWFRTDVPLLTDLLSQEGRSLEDALAEYLRETWDKKRKGTLLIYRSIPHMLPEDRAAMREREEKLMAEGGALLSRRAGLSPDDPRGITAANLLVFLSAFAPMRDWLQPRATRGDPLVAAVARGSAVMVTAILEGPEMILDEPEVTEDPAG</sequence>
<evidence type="ECO:0000259" key="3">
    <source>
        <dbReference type="PROSITE" id="PS50977"/>
    </source>
</evidence>
<dbReference type="PANTHER" id="PTHR30055:SF226">
    <property type="entry name" value="HTH-TYPE TRANSCRIPTIONAL REGULATOR PKSA"/>
    <property type="match status" value="1"/>
</dbReference>
<dbReference type="InterPro" id="IPR023772">
    <property type="entry name" value="DNA-bd_HTH_TetR-type_CS"/>
</dbReference>
<dbReference type="PROSITE" id="PS01081">
    <property type="entry name" value="HTH_TETR_1"/>
    <property type="match status" value="1"/>
</dbReference>
<dbReference type="InterPro" id="IPR001647">
    <property type="entry name" value="HTH_TetR"/>
</dbReference>
<comment type="caution">
    <text evidence="4">The sequence shown here is derived from an EMBL/GenBank/DDBJ whole genome shotgun (WGS) entry which is preliminary data.</text>
</comment>
<dbReference type="SUPFAM" id="SSF46689">
    <property type="entry name" value="Homeodomain-like"/>
    <property type="match status" value="1"/>
</dbReference>
<dbReference type="InterPro" id="IPR050109">
    <property type="entry name" value="HTH-type_TetR-like_transc_reg"/>
</dbReference>
<dbReference type="PRINTS" id="PR00455">
    <property type="entry name" value="HTHTETR"/>
</dbReference>
<evidence type="ECO:0000256" key="2">
    <source>
        <dbReference type="PROSITE-ProRule" id="PRU00335"/>
    </source>
</evidence>
<protein>
    <submittedName>
        <fullName evidence="4">TetR family transcriptional regulator</fullName>
    </submittedName>
</protein>
<dbReference type="Pfam" id="PF00440">
    <property type="entry name" value="TetR_N"/>
    <property type="match status" value="1"/>
</dbReference>
<dbReference type="AlphaFoldDB" id="A0A212A9E0"/>
<dbReference type="EMBL" id="NIPW01000027">
    <property type="protein sequence ID" value="OWJ76608.1"/>
    <property type="molecule type" value="Genomic_DNA"/>
</dbReference>
<proteinExistence type="predicted"/>
<keyword evidence="5" id="KW-1185">Reference proteome</keyword>
<dbReference type="PANTHER" id="PTHR30055">
    <property type="entry name" value="HTH-TYPE TRANSCRIPTIONAL REGULATOR RUTR"/>
    <property type="match status" value="1"/>
</dbReference>
<name>A0A212A9E0_9RHOB</name>
<evidence type="ECO:0000256" key="1">
    <source>
        <dbReference type="ARBA" id="ARBA00023125"/>
    </source>
</evidence>
<dbReference type="InterPro" id="IPR009057">
    <property type="entry name" value="Homeodomain-like_sf"/>
</dbReference>
<dbReference type="PROSITE" id="PS50977">
    <property type="entry name" value="HTH_TETR_2"/>
    <property type="match status" value="1"/>
</dbReference>
<reference evidence="4 5" key="1">
    <citation type="submission" date="2016-12" db="EMBL/GenBank/DDBJ databases">
        <title>Comparison of Traditional DNA-DNA Hybridization with In Silico Genomic Analysis.</title>
        <authorList>
            <person name="Nicholson A.C."/>
            <person name="Humrighouse B.W."/>
            <person name="Graziano J."/>
            <person name="Lasker B."/>
            <person name="Whitney A.M."/>
            <person name="Mcquiston J.R."/>
        </authorList>
    </citation>
    <scope>NUCLEOTIDE SEQUENCE [LARGE SCALE GENOMIC DNA]</scope>
    <source>
        <strain evidence="4 5">H2240</strain>
    </source>
</reference>
<dbReference type="Proteomes" id="UP000196878">
    <property type="component" value="Unassembled WGS sequence"/>
</dbReference>
<dbReference type="GO" id="GO:0000976">
    <property type="term" value="F:transcription cis-regulatory region binding"/>
    <property type="evidence" value="ECO:0007669"/>
    <property type="project" value="TreeGrafter"/>
</dbReference>
<dbReference type="Gene3D" id="1.10.357.10">
    <property type="entry name" value="Tetracycline Repressor, domain 2"/>
    <property type="match status" value="1"/>
</dbReference>
<keyword evidence="1 2" id="KW-0238">DNA-binding</keyword>
<feature type="domain" description="HTH tetR-type" evidence="3">
    <location>
        <begin position="33"/>
        <end position="93"/>
    </location>
</feature>
<organism evidence="4 5">
    <name type="scientific">Haematobacter genomosp. 1</name>
    <dbReference type="NCBI Taxonomy" id="366618"/>
    <lineage>
        <taxon>Bacteria</taxon>
        <taxon>Pseudomonadati</taxon>
        <taxon>Pseudomonadota</taxon>
        <taxon>Alphaproteobacteria</taxon>
        <taxon>Rhodobacterales</taxon>
        <taxon>Paracoccaceae</taxon>
        <taxon>Haematobacter</taxon>
    </lineage>
</organism>
<evidence type="ECO:0000313" key="4">
    <source>
        <dbReference type="EMBL" id="OWJ76608.1"/>
    </source>
</evidence>
<evidence type="ECO:0000313" key="5">
    <source>
        <dbReference type="Proteomes" id="UP000196878"/>
    </source>
</evidence>
<dbReference type="GO" id="GO:0003700">
    <property type="term" value="F:DNA-binding transcription factor activity"/>
    <property type="evidence" value="ECO:0007669"/>
    <property type="project" value="TreeGrafter"/>
</dbReference>
<accession>A0A212A9E0</accession>
<dbReference type="RefSeq" id="WP_088216046.1">
    <property type="nucleotide sequence ID" value="NZ_NIPW01000027.1"/>
</dbReference>